<feature type="region of interest" description="Disordered" evidence="1">
    <location>
        <begin position="89"/>
        <end position="122"/>
    </location>
</feature>
<evidence type="ECO:0000313" key="2">
    <source>
        <dbReference type="EMBL" id="KAK3214536.1"/>
    </source>
</evidence>
<keyword evidence="3" id="KW-1185">Reference proteome</keyword>
<name>A0AAN6RKM7_9PLEO</name>
<protein>
    <submittedName>
        <fullName evidence="2">Uncharacterized protein</fullName>
    </submittedName>
</protein>
<comment type="caution">
    <text evidence="2">The sequence shown here is derived from an EMBL/GenBank/DDBJ whole genome shotgun (WGS) entry which is preliminary data.</text>
</comment>
<proteinExistence type="predicted"/>
<dbReference type="Proteomes" id="UP001280581">
    <property type="component" value="Unassembled WGS sequence"/>
</dbReference>
<evidence type="ECO:0000256" key="1">
    <source>
        <dbReference type="SAM" id="MobiDB-lite"/>
    </source>
</evidence>
<dbReference type="AlphaFoldDB" id="A0AAN6RKM7"/>
<accession>A0AAN6RKM7</accession>
<dbReference type="EMBL" id="WVTA01000003">
    <property type="protein sequence ID" value="KAK3214536.1"/>
    <property type="molecule type" value="Genomic_DNA"/>
</dbReference>
<organism evidence="2 3">
    <name type="scientific">Pseudopithomyces chartarum</name>
    <dbReference type="NCBI Taxonomy" id="1892770"/>
    <lineage>
        <taxon>Eukaryota</taxon>
        <taxon>Fungi</taxon>
        <taxon>Dikarya</taxon>
        <taxon>Ascomycota</taxon>
        <taxon>Pezizomycotina</taxon>
        <taxon>Dothideomycetes</taxon>
        <taxon>Pleosporomycetidae</taxon>
        <taxon>Pleosporales</taxon>
        <taxon>Massarineae</taxon>
        <taxon>Didymosphaeriaceae</taxon>
        <taxon>Pseudopithomyces</taxon>
    </lineage>
</organism>
<gene>
    <name evidence="2" type="ORF">GRF29_19g466014</name>
</gene>
<sequence>MSPLTTQRLKSLLLLSSLLLTLSRLPLWALKYALTRQHPSYSFRQALSIRLVRSVMHSVSLIKPRTPLPLTPGKEGKNFVLITPAPKHASKYQGPMKEDENVGPDPIGAVWYPSPPSATDKEEPLVMLHLHGGPT</sequence>
<evidence type="ECO:0000313" key="3">
    <source>
        <dbReference type="Proteomes" id="UP001280581"/>
    </source>
</evidence>
<reference evidence="2 3" key="1">
    <citation type="submission" date="2021-02" db="EMBL/GenBank/DDBJ databases">
        <title>Genome assembly of Pseudopithomyces chartarum.</title>
        <authorList>
            <person name="Jauregui R."/>
            <person name="Singh J."/>
            <person name="Voisey C."/>
        </authorList>
    </citation>
    <scope>NUCLEOTIDE SEQUENCE [LARGE SCALE GENOMIC DNA]</scope>
    <source>
        <strain evidence="2 3">AGR01</strain>
    </source>
</reference>